<comment type="caution">
    <text evidence="1">The sequence shown here is derived from an EMBL/GenBank/DDBJ whole genome shotgun (WGS) entry which is preliminary data.</text>
</comment>
<accession>A0AAD8E632</accession>
<reference evidence="1" key="1">
    <citation type="journal article" date="2023" name="IScience">
        <title>Live-bearing cockroach genome reveals convergent evolutionary mechanisms linked to viviparity in insects and beyond.</title>
        <authorList>
            <person name="Fouks B."/>
            <person name="Harrison M.C."/>
            <person name="Mikhailova A.A."/>
            <person name="Marchal E."/>
            <person name="English S."/>
            <person name="Carruthers M."/>
            <person name="Jennings E.C."/>
            <person name="Chiamaka E.L."/>
            <person name="Frigard R.A."/>
            <person name="Pippel M."/>
            <person name="Attardo G.M."/>
            <person name="Benoit J.B."/>
            <person name="Bornberg-Bauer E."/>
            <person name="Tobe S.S."/>
        </authorList>
    </citation>
    <scope>NUCLEOTIDE SEQUENCE</scope>
    <source>
        <strain evidence="1">Stay&amp;Tobe</strain>
    </source>
</reference>
<dbReference type="EMBL" id="JASPKZ010008866">
    <property type="protein sequence ID" value="KAJ9578650.1"/>
    <property type="molecule type" value="Genomic_DNA"/>
</dbReference>
<feature type="non-terminal residue" evidence="1">
    <location>
        <position position="144"/>
    </location>
</feature>
<proteinExistence type="predicted"/>
<evidence type="ECO:0000313" key="2">
    <source>
        <dbReference type="Proteomes" id="UP001233999"/>
    </source>
</evidence>
<reference evidence="1" key="2">
    <citation type="submission" date="2023-05" db="EMBL/GenBank/DDBJ databases">
        <authorList>
            <person name="Fouks B."/>
        </authorList>
    </citation>
    <scope>NUCLEOTIDE SEQUENCE</scope>
    <source>
        <strain evidence="1">Stay&amp;Tobe</strain>
        <tissue evidence="1">Testes</tissue>
    </source>
</reference>
<evidence type="ECO:0000313" key="1">
    <source>
        <dbReference type="EMBL" id="KAJ9578650.1"/>
    </source>
</evidence>
<keyword evidence="2" id="KW-1185">Reference proteome</keyword>
<dbReference type="Proteomes" id="UP001233999">
    <property type="component" value="Unassembled WGS sequence"/>
</dbReference>
<organism evidence="1 2">
    <name type="scientific">Diploptera punctata</name>
    <name type="common">Pacific beetle cockroach</name>
    <dbReference type="NCBI Taxonomy" id="6984"/>
    <lineage>
        <taxon>Eukaryota</taxon>
        <taxon>Metazoa</taxon>
        <taxon>Ecdysozoa</taxon>
        <taxon>Arthropoda</taxon>
        <taxon>Hexapoda</taxon>
        <taxon>Insecta</taxon>
        <taxon>Pterygota</taxon>
        <taxon>Neoptera</taxon>
        <taxon>Polyneoptera</taxon>
        <taxon>Dictyoptera</taxon>
        <taxon>Blattodea</taxon>
        <taxon>Blaberoidea</taxon>
        <taxon>Blaberidae</taxon>
        <taxon>Diplopterinae</taxon>
        <taxon>Diploptera</taxon>
    </lineage>
</organism>
<protein>
    <submittedName>
        <fullName evidence="1">Uncharacterized protein</fullName>
    </submittedName>
</protein>
<sequence length="144" mass="17168">ADIHPMLVAVLKDALGCFITCSTRLSSLIAILIVNINKFIAFNFENTLSFEEPRLYKFFYYAYLTIISLFNKTSSLLHNYPLSHMHFILHVITKKKKKLVLLKNGHCWFRYLFIHLHNIRKWTDLLNMETYLMLLKYINTTRTY</sequence>
<dbReference type="AlphaFoldDB" id="A0AAD8E632"/>
<gene>
    <name evidence="1" type="ORF">L9F63_005140</name>
</gene>
<feature type="non-terminal residue" evidence="1">
    <location>
        <position position="1"/>
    </location>
</feature>
<name>A0AAD8E632_DIPPU</name>